<gene>
    <name evidence="2" type="ORF">DFR37_106210</name>
</gene>
<evidence type="ECO:0008006" key="4">
    <source>
        <dbReference type="Google" id="ProtNLM"/>
    </source>
</evidence>
<dbReference type="EMBL" id="QNRQ01000006">
    <property type="protein sequence ID" value="RBP38914.1"/>
    <property type="molecule type" value="Genomic_DNA"/>
</dbReference>
<dbReference type="RefSeq" id="WP_113933769.1">
    <property type="nucleotide sequence ID" value="NZ_QNRQ01000006.1"/>
</dbReference>
<sequence>MKIQKLLIVSALLAAPFSAGADSWKDDGGYGYRDRREFKQEYWEGNCKVKREYKKNGEYKEKRKCKEPEYRYYEREPVYRSGGPAIIIDPVIRIGVELD</sequence>
<evidence type="ECO:0000256" key="1">
    <source>
        <dbReference type="SAM" id="SignalP"/>
    </source>
</evidence>
<feature type="signal peptide" evidence="1">
    <location>
        <begin position="1"/>
        <end position="21"/>
    </location>
</feature>
<keyword evidence="3" id="KW-1185">Reference proteome</keyword>
<comment type="caution">
    <text evidence="2">The sequence shown here is derived from an EMBL/GenBank/DDBJ whole genome shotgun (WGS) entry which is preliminary data.</text>
</comment>
<keyword evidence="1" id="KW-0732">Signal</keyword>
<accession>A0A366H9T9</accession>
<evidence type="ECO:0000313" key="3">
    <source>
        <dbReference type="Proteomes" id="UP000253628"/>
    </source>
</evidence>
<feature type="chain" id="PRO_5016967189" description="PXPV repeat-containing protein" evidence="1">
    <location>
        <begin position="22"/>
        <end position="99"/>
    </location>
</feature>
<dbReference type="Proteomes" id="UP000253628">
    <property type="component" value="Unassembled WGS sequence"/>
</dbReference>
<organism evidence="2 3">
    <name type="scientific">Eoetvoesiella caeni</name>
    <dbReference type="NCBI Taxonomy" id="645616"/>
    <lineage>
        <taxon>Bacteria</taxon>
        <taxon>Pseudomonadati</taxon>
        <taxon>Pseudomonadota</taxon>
        <taxon>Betaproteobacteria</taxon>
        <taxon>Burkholderiales</taxon>
        <taxon>Alcaligenaceae</taxon>
        <taxon>Eoetvoesiella</taxon>
    </lineage>
</organism>
<name>A0A366H9T9_9BURK</name>
<dbReference type="AlphaFoldDB" id="A0A366H9T9"/>
<proteinExistence type="predicted"/>
<dbReference type="OrthoDB" id="6931506at2"/>
<protein>
    <recommendedName>
        <fullName evidence="4">PXPV repeat-containing protein</fullName>
    </recommendedName>
</protein>
<evidence type="ECO:0000313" key="2">
    <source>
        <dbReference type="EMBL" id="RBP38914.1"/>
    </source>
</evidence>
<reference evidence="2 3" key="1">
    <citation type="submission" date="2018-06" db="EMBL/GenBank/DDBJ databases">
        <title>Genomic Encyclopedia of Type Strains, Phase IV (KMG-IV): sequencing the most valuable type-strain genomes for metagenomic binning, comparative biology and taxonomic classification.</title>
        <authorList>
            <person name="Goeker M."/>
        </authorList>
    </citation>
    <scope>NUCLEOTIDE SEQUENCE [LARGE SCALE GENOMIC DNA]</scope>
    <source>
        <strain evidence="2 3">DSM 25520</strain>
    </source>
</reference>